<evidence type="ECO:0000256" key="3">
    <source>
        <dbReference type="ARBA" id="ARBA00023163"/>
    </source>
</evidence>
<dbReference type="PROSITE" id="PS50949">
    <property type="entry name" value="HTH_GNTR"/>
    <property type="match status" value="1"/>
</dbReference>
<name>A0A7G6DZC8_THEFR</name>
<evidence type="ECO:0000256" key="1">
    <source>
        <dbReference type="ARBA" id="ARBA00023015"/>
    </source>
</evidence>
<dbReference type="Pfam" id="PF07729">
    <property type="entry name" value="FCD"/>
    <property type="match status" value="1"/>
</dbReference>
<dbReference type="Proteomes" id="UP000515847">
    <property type="component" value="Chromosome"/>
</dbReference>
<dbReference type="PRINTS" id="PR00035">
    <property type="entry name" value="HTHGNTR"/>
</dbReference>
<reference evidence="5 6" key="1">
    <citation type="journal article" date="2019" name="Front. Microbiol.">
        <title>Thermoanaerosceptrum fracticalcis gen. nov. sp. nov., a Novel Fumarate-Fermenting Microorganism From a Deep Fractured Carbonate Aquifer of the US Great Basin.</title>
        <authorList>
            <person name="Hamilton-Brehm S.D."/>
            <person name="Stewart L.E."/>
            <person name="Zavarin M."/>
            <person name="Caldwell M."/>
            <person name="Lawson P.A."/>
            <person name="Onstott T.C."/>
            <person name="Grzymski J."/>
            <person name="Neveux I."/>
            <person name="Lollar B.S."/>
            <person name="Russell C.E."/>
            <person name="Moser D.P."/>
        </authorList>
    </citation>
    <scope>NUCLEOTIDE SEQUENCE [LARGE SCALE GENOMIC DNA]</scope>
    <source>
        <strain evidence="5 6">DRI-13</strain>
    </source>
</reference>
<dbReference type="GO" id="GO:0003700">
    <property type="term" value="F:DNA-binding transcription factor activity"/>
    <property type="evidence" value="ECO:0007669"/>
    <property type="project" value="InterPro"/>
</dbReference>
<dbReference type="EMBL" id="CP045798">
    <property type="protein sequence ID" value="QNB45182.1"/>
    <property type="molecule type" value="Genomic_DNA"/>
</dbReference>
<dbReference type="InterPro" id="IPR011711">
    <property type="entry name" value="GntR_C"/>
</dbReference>
<sequence length="250" mass="28445">MDTKISKPLPLYQMGYDKIKNFIISGTLSPGQRLTDNQLAELLGISRTPVREAVRMLCREGLLKSDDGIVTVYEPTPKDLGETYSVRAALEGLAISIVIARGVHLKLADQLEEIINISLEEEKNKNYAKVAECNKIIHCSIIEASQNQLISEQMEAINSKMALFRRLSLSHHKNLLISINEHQELVKSLRTGSIIECRRLWEMHIVQAGYRLFLDLLHNDTFNENDYKPIGDYLKVMVKIFDKDVIDIIP</sequence>
<dbReference type="KEGG" id="tfr:BR63_01900"/>
<dbReference type="OrthoDB" id="154206at2"/>
<keyword evidence="2" id="KW-0238">DNA-binding</keyword>
<dbReference type="RefSeq" id="WP_034425420.1">
    <property type="nucleotide sequence ID" value="NZ_CP045798.1"/>
</dbReference>
<keyword evidence="6" id="KW-1185">Reference proteome</keyword>
<dbReference type="Gene3D" id="1.20.120.530">
    <property type="entry name" value="GntR ligand-binding domain-like"/>
    <property type="match status" value="1"/>
</dbReference>
<gene>
    <name evidence="5" type="ORF">BR63_01900</name>
</gene>
<dbReference type="Pfam" id="PF00392">
    <property type="entry name" value="GntR"/>
    <property type="match status" value="1"/>
</dbReference>
<dbReference type="SUPFAM" id="SSF48008">
    <property type="entry name" value="GntR ligand-binding domain-like"/>
    <property type="match status" value="1"/>
</dbReference>
<dbReference type="InterPro" id="IPR000524">
    <property type="entry name" value="Tscrpt_reg_HTH_GntR"/>
</dbReference>
<dbReference type="InterPro" id="IPR008920">
    <property type="entry name" value="TF_FadR/GntR_C"/>
</dbReference>
<feature type="domain" description="HTH gntR-type" evidence="4">
    <location>
        <begin position="9"/>
        <end position="76"/>
    </location>
</feature>
<accession>A0A7G6DZC8</accession>
<evidence type="ECO:0000313" key="6">
    <source>
        <dbReference type="Proteomes" id="UP000515847"/>
    </source>
</evidence>
<evidence type="ECO:0000313" key="5">
    <source>
        <dbReference type="EMBL" id="QNB45182.1"/>
    </source>
</evidence>
<keyword evidence="1" id="KW-0805">Transcription regulation</keyword>
<organism evidence="5 6">
    <name type="scientific">Thermanaerosceptrum fracticalcis</name>
    <dbReference type="NCBI Taxonomy" id="1712410"/>
    <lineage>
        <taxon>Bacteria</taxon>
        <taxon>Bacillati</taxon>
        <taxon>Bacillota</taxon>
        <taxon>Clostridia</taxon>
        <taxon>Eubacteriales</taxon>
        <taxon>Peptococcaceae</taxon>
        <taxon>Thermanaerosceptrum</taxon>
    </lineage>
</organism>
<dbReference type="Gene3D" id="1.10.10.10">
    <property type="entry name" value="Winged helix-like DNA-binding domain superfamily/Winged helix DNA-binding domain"/>
    <property type="match status" value="1"/>
</dbReference>
<protein>
    <submittedName>
        <fullName evidence="5">GntR family transcriptional regulator</fullName>
    </submittedName>
</protein>
<dbReference type="PANTHER" id="PTHR43537">
    <property type="entry name" value="TRANSCRIPTIONAL REGULATOR, GNTR FAMILY"/>
    <property type="match status" value="1"/>
</dbReference>
<dbReference type="PANTHER" id="PTHR43537:SF5">
    <property type="entry name" value="UXU OPERON TRANSCRIPTIONAL REGULATOR"/>
    <property type="match status" value="1"/>
</dbReference>
<evidence type="ECO:0000259" key="4">
    <source>
        <dbReference type="PROSITE" id="PS50949"/>
    </source>
</evidence>
<keyword evidence="3" id="KW-0804">Transcription</keyword>
<evidence type="ECO:0000256" key="2">
    <source>
        <dbReference type="ARBA" id="ARBA00023125"/>
    </source>
</evidence>
<proteinExistence type="predicted"/>
<dbReference type="AlphaFoldDB" id="A0A7G6DZC8"/>
<dbReference type="InterPro" id="IPR036388">
    <property type="entry name" value="WH-like_DNA-bd_sf"/>
</dbReference>
<dbReference type="InterPro" id="IPR036390">
    <property type="entry name" value="WH_DNA-bd_sf"/>
</dbReference>
<dbReference type="SMART" id="SM00345">
    <property type="entry name" value="HTH_GNTR"/>
    <property type="match status" value="1"/>
</dbReference>
<dbReference type="SMART" id="SM00895">
    <property type="entry name" value="FCD"/>
    <property type="match status" value="1"/>
</dbReference>
<dbReference type="GO" id="GO:0003677">
    <property type="term" value="F:DNA binding"/>
    <property type="evidence" value="ECO:0007669"/>
    <property type="project" value="UniProtKB-KW"/>
</dbReference>
<dbReference type="CDD" id="cd07377">
    <property type="entry name" value="WHTH_GntR"/>
    <property type="match status" value="1"/>
</dbReference>
<dbReference type="SUPFAM" id="SSF46785">
    <property type="entry name" value="Winged helix' DNA-binding domain"/>
    <property type="match status" value="1"/>
</dbReference>